<dbReference type="AlphaFoldDB" id="A0A521CNL0"/>
<proteinExistence type="predicted"/>
<keyword evidence="2" id="KW-1185">Reference proteome</keyword>
<organism evidence="1 2">
    <name type="scientific">Saccharicrinis carchari</name>
    <dbReference type="NCBI Taxonomy" id="1168039"/>
    <lineage>
        <taxon>Bacteria</taxon>
        <taxon>Pseudomonadati</taxon>
        <taxon>Bacteroidota</taxon>
        <taxon>Bacteroidia</taxon>
        <taxon>Marinilabiliales</taxon>
        <taxon>Marinilabiliaceae</taxon>
        <taxon>Saccharicrinis</taxon>
    </lineage>
</organism>
<accession>A0A521CNL0</accession>
<evidence type="ECO:0000313" key="2">
    <source>
        <dbReference type="Proteomes" id="UP000319040"/>
    </source>
</evidence>
<dbReference type="Proteomes" id="UP000319040">
    <property type="component" value="Unassembled WGS sequence"/>
</dbReference>
<dbReference type="EMBL" id="FXTB01000003">
    <property type="protein sequence ID" value="SMO61033.1"/>
    <property type="molecule type" value="Genomic_DNA"/>
</dbReference>
<gene>
    <name evidence="1" type="ORF">SAMN06265379_103345</name>
</gene>
<protein>
    <submittedName>
        <fullName evidence="1">Uncharacterized protein</fullName>
    </submittedName>
</protein>
<name>A0A521CNL0_SACCC</name>
<sequence>MLRTVRFENDMPCKHTLRITEPSGTSQHFYPYLNFFLVTGKGELCILLLKQSHLIVSRYCKLPDGLLLFRLKSTSASGAETVIYKDLKTISNGGST</sequence>
<evidence type="ECO:0000313" key="1">
    <source>
        <dbReference type="EMBL" id="SMO61033.1"/>
    </source>
</evidence>
<reference evidence="1 2" key="1">
    <citation type="submission" date="2017-05" db="EMBL/GenBank/DDBJ databases">
        <authorList>
            <person name="Varghese N."/>
            <person name="Submissions S."/>
        </authorList>
    </citation>
    <scope>NUCLEOTIDE SEQUENCE [LARGE SCALE GENOMIC DNA]</scope>
    <source>
        <strain evidence="1 2">DSM 27040</strain>
    </source>
</reference>